<dbReference type="Gene3D" id="3.90.220.20">
    <property type="entry name" value="DNA methylase specificity domains"/>
    <property type="match status" value="1"/>
</dbReference>
<dbReference type="GO" id="GO:0004519">
    <property type="term" value="F:endonuclease activity"/>
    <property type="evidence" value="ECO:0007669"/>
    <property type="project" value="UniProtKB-KW"/>
</dbReference>
<dbReference type="GO" id="GO:0009307">
    <property type="term" value="P:DNA restriction-modification system"/>
    <property type="evidence" value="ECO:0007669"/>
    <property type="project" value="UniProtKB-KW"/>
</dbReference>
<dbReference type="InterPro" id="IPR044946">
    <property type="entry name" value="Restrct_endonuc_typeI_TRD_sf"/>
</dbReference>
<keyword evidence="5" id="KW-1185">Reference proteome</keyword>
<comment type="caution">
    <text evidence="4">The sequence shown here is derived from an EMBL/GenBank/DDBJ whole genome shotgun (WGS) entry which is preliminary data.</text>
</comment>
<evidence type="ECO:0000256" key="2">
    <source>
        <dbReference type="ARBA" id="ARBA00023125"/>
    </source>
</evidence>
<keyword evidence="4" id="KW-0540">Nuclease</keyword>
<protein>
    <submittedName>
        <fullName evidence="4">Restriction endonuclease subunit M</fullName>
    </submittedName>
</protein>
<evidence type="ECO:0000313" key="5">
    <source>
        <dbReference type="Proteomes" id="UP000325415"/>
    </source>
</evidence>
<dbReference type="OrthoDB" id="5679005at2"/>
<evidence type="ECO:0000313" key="4">
    <source>
        <dbReference type="EMBL" id="KAE8127714.1"/>
    </source>
</evidence>
<proteinExistence type="predicted"/>
<organism evidence="4 5">
    <name type="scientific">Bifidobacterium tibiigranuli</name>
    <dbReference type="NCBI Taxonomy" id="2172043"/>
    <lineage>
        <taxon>Bacteria</taxon>
        <taxon>Bacillati</taxon>
        <taxon>Actinomycetota</taxon>
        <taxon>Actinomycetes</taxon>
        <taxon>Bifidobacteriales</taxon>
        <taxon>Bifidobacteriaceae</taxon>
        <taxon>Bifidobacterium</taxon>
    </lineage>
</organism>
<reference evidence="4 5" key="1">
    <citation type="submission" date="2018-04" db="EMBL/GenBank/DDBJ databases">
        <authorList>
            <person name="Eckel V.P."/>
            <person name="Vogel R.F."/>
        </authorList>
    </citation>
    <scope>NUCLEOTIDE SEQUENCE [LARGE SCALE GENOMIC DNA]</scope>
    <source>
        <strain evidence="5">TMW 2.1764</strain>
    </source>
</reference>
<keyword evidence="2" id="KW-0238">DNA-binding</keyword>
<dbReference type="GO" id="GO:0003677">
    <property type="term" value="F:DNA binding"/>
    <property type="evidence" value="ECO:0007669"/>
    <property type="project" value="UniProtKB-KW"/>
</dbReference>
<name>A0A5N6RYK1_9BIFI</name>
<keyword evidence="1" id="KW-0680">Restriction system</keyword>
<feature type="region of interest" description="Disordered" evidence="3">
    <location>
        <begin position="44"/>
        <end position="65"/>
    </location>
</feature>
<dbReference type="RefSeq" id="WP_152581040.1">
    <property type="nucleotide sequence ID" value="NZ_QDAG01000007.1"/>
</dbReference>
<keyword evidence="4" id="KW-0378">Hydrolase</keyword>
<sequence>MAKHLSDIAELTSGSPQFRITESAAPNTPVYKFYEQSDIADDLTGIDSRHDTGSSARNARKQVHTNDSVKTLSEGDIIFSLISGEAAIIRRNHAGLLYTQNYVKITLHASKREEAIAARYLVYLINNDANLNRQLHRGLQGSQVLKYTVKQLSELKLQQQPPFETQQLLGNVYFDQLRLAALRHRVADNSSILILNMMKEALQ</sequence>
<dbReference type="AlphaFoldDB" id="A0A5N6RYK1"/>
<gene>
    <name evidence="4" type="ORF">DDE84_07245</name>
</gene>
<dbReference type="GeneID" id="78127478"/>
<accession>A0A5N6RYK1</accession>
<evidence type="ECO:0000256" key="3">
    <source>
        <dbReference type="SAM" id="MobiDB-lite"/>
    </source>
</evidence>
<dbReference type="EMBL" id="QDAG01000007">
    <property type="protein sequence ID" value="KAE8127714.1"/>
    <property type="molecule type" value="Genomic_DNA"/>
</dbReference>
<dbReference type="SUPFAM" id="SSF116734">
    <property type="entry name" value="DNA methylase specificity domain"/>
    <property type="match status" value="1"/>
</dbReference>
<dbReference type="Proteomes" id="UP000325415">
    <property type="component" value="Unassembled WGS sequence"/>
</dbReference>
<keyword evidence="4" id="KW-0255">Endonuclease</keyword>
<evidence type="ECO:0000256" key="1">
    <source>
        <dbReference type="ARBA" id="ARBA00022747"/>
    </source>
</evidence>